<dbReference type="Pfam" id="PF15849">
    <property type="entry name" value="DUF4722"/>
    <property type="match status" value="1"/>
</dbReference>
<proteinExistence type="predicted"/>
<evidence type="ECO:0000313" key="2">
    <source>
        <dbReference type="RefSeq" id="XP_025028520.1"/>
    </source>
</evidence>
<dbReference type="InterPro" id="IPR031708">
    <property type="entry name" value="DUF4722"/>
</dbReference>
<evidence type="ECO:0000313" key="1">
    <source>
        <dbReference type="Proteomes" id="UP000695026"/>
    </source>
</evidence>
<reference evidence="2" key="1">
    <citation type="submission" date="2025-08" db="UniProtKB">
        <authorList>
            <consortium name="RefSeq"/>
        </authorList>
    </citation>
    <scope>IDENTIFICATION</scope>
    <source>
        <tissue evidence="2">Liver</tissue>
    </source>
</reference>
<dbReference type="OMA" id="IQENAEC"/>
<dbReference type="AlphaFoldDB" id="A0A9F5MXW2"/>
<dbReference type="OrthoDB" id="9972253at2759"/>
<dbReference type="KEGG" id="pbi:103063124"/>
<protein>
    <submittedName>
        <fullName evidence="2">Uncharacterized protein C4orf51 homolog</fullName>
    </submittedName>
</protein>
<dbReference type="Proteomes" id="UP000695026">
    <property type="component" value="Unplaced"/>
</dbReference>
<sequence length="176" mass="19181">MAKYLFLAPRLPVPFSPLSPEAFEEIKCLAGKAWVQHSQEYVDCPTSYAAAFGNKGLDVSTRARVTPSSPTRVHRPHPPKVFLVNQLHNLPGHYGNGKGIHPNCVEHSSDMNKFQVHLEKIKHNAVAAASPLAPLGAIEQRINSPSLKGSQTGDNNFISSLRSQDVLTGWPVIGKT</sequence>
<dbReference type="RefSeq" id="XP_025028520.1">
    <property type="nucleotide sequence ID" value="XM_025172752.1"/>
</dbReference>
<dbReference type="GeneID" id="103063124"/>
<organism evidence="1 2">
    <name type="scientific">Python bivittatus</name>
    <name type="common">Burmese python</name>
    <name type="synonym">Python molurus bivittatus</name>
    <dbReference type="NCBI Taxonomy" id="176946"/>
    <lineage>
        <taxon>Eukaryota</taxon>
        <taxon>Metazoa</taxon>
        <taxon>Chordata</taxon>
        <taxon>Craniata</taxon>
        <taxon>Vertebrata</taxon>
        <taxon>Euteleostomi</taxon>
        <taxon>Lepidosauria</taxon>
        <taxon>Squamata</taxon>
        <taxon>Bifurcata</taxon>
        <taxon>Unidentata</taxon>
        <taxon>Episquamata</taxon>
        <taxon>Toxicofera</taxon>
        <taxon>Serpentes</taxon>
        <taxon>Henophidia</taxon>
        <taxon>Pythonidae</taxon>
        <taxon>Python</taxon>
    </lineage>
</organism>
<keyword evidence="1" id="KW-1185">Reference proteome</keyword>
<accession>A0A9F5MXW2</accession>
<name>A0A9F5MXW2_PYTBI</name>
<gene>
    <name evidence="2" type="primary">LOC103063124</name>
</gene>